<dbReference type="HOGENOM" id="CLU_2666953_0_0_6"/>
<dbReference type="AlphaFoldDB" id="G3ISP3"/>
<evidence type="ECO:0000313" key="2">
    <source>
        <dbReference type="EMBL" id="EGW21253.1"/>
    </source>
</evidence>
<keyword evidence="3" id="KW-1185">Reference proteome</keyword>
<name>G3ISP3_METTV</name>
<dbReference type="RefSeq" id="WP_006889236.1">
    <property type="nucleotide sequence ID" value="NZ_JH109152.1"/>
</dbReference>
<keyword evidence="1" id="KW-0472">Membrane</keyword>
<proteinExistence type="predicted"/>
<dbReference type="EMBL" id="JH109152">
    <property type="protein sequence ID" value="EGW21253.1"/>
    <property type="molecule type" value="Genomic_DNA"/>
</dbReference>
<sequence>MNKGFQIFLICKFIIFVSIAFTLSGCPLTVNLNVSTDKPISLVIDKPIEVKLGADVAVTKVPPIKVGISKTENNK</sequence>
<protein>
    <recommendedName>
        <fullName evidence="4">Lipoprotein</fullName>
    </recommendedName>
</protein>
<dbReference type="PROSITE" id="PS51257">
    <property type="entry name" value="PROKAR_LIPOPROTEIN"/>
    <property type="match status" value="1"/>
</dbReference>
<keyword evidence="1" id="KW-0812">Transmembrane</keyword>
<evidence type="ECO:0000313" key="3">
    <source>
        <dbReference type="Proteomes" id="UP000004664"/>
    </source>
</evidence>
<reference evidence="2 3" key="1">
    <citation type="submission" date="2011-06" db="EMBL/GenBank/DDBJ databases">
        <title>Genomic sequence of Methylobacter tundripaludum SV96.</title>
        <authorList>
            <consortium name="US DOE Joint Genome Institute"/>
            <person name="Lucas S."/>
            <person name="Han J."/>
            <person name="Lapidus A."/>
            <person name="Cheng J.-F."/>
            <person name="Goodwin L."/>
            <person name="Pitluck S."/>
            <person name="Held B."/>
            <person name="Detter J.C."/>
            <person name="Han C."/>
            <person name="Tapia R."/>
            <person name="Land M."/>
            <person name="Hauser L."/>
            <person name="Kyrpides N."/>
            <person name="Ivanova N."/>
            <person name="Ovchinnikova G."/>
            <person name="Pagani I."/>
            <person name="Klotz M.G."/>
            <person name="Dispirito A.A."/>
            <person name="Murrell J.C."/>
            <person name="Dunfield P."/>
            <person name="Kalyuzhnaya M.G."/>
            <person name="Svenning M."/>
            <person name="Trotsenko Y.A."/>
            <person name="Stein L.Y."/>
            <person name="Woyke T."/>
        </authorList>
    </citation>
    <scope>NUCLEOTIDE SEQUENCE [LARGE SCALE GENOMIC DNA]</scope>
    <source>
        <strain evidence="3">ATCC BAA-1195 / DSM 17260 / SV96</strain>
    </source>
</reference>
<dbReference type="STRING" id="697282.Mettu_0010"/>
<gene>
    <name evidence="2" type="ORF">Mettu_0010</name>
</gene>
<accession>G3ISP3</accession>
<keyword evidence="1" id="KW-1133">Transmembrane helix</keyword>
<organism evidence="2 3">
    <name type="scientific">Methylobacter tundripaludum (strain ATCC BAA-1195 / DSM 17260 / SV96)</name>
    <dbReference type="NCBI Taxonomy" id="697282"/>
    <lineage>
        <taxon>Bacteria</taxon>
        <taxon>Pseudomonadati</taxon>
        <taxon>Pseudomonadota</taxon>
        <taxon>Gammaproteobacteria</taxon>
        <taxon>Methylococcales</taxon>
        <taxon>Methylococcaceae</taxon>
        <taxon>Methylobacter</taxon>
    </lineage>
</organism>
<evidence type="ECO:0008006" key="4">
    <source>
        <dbReference type="Google" id="ProtNLM"/>
    </source>
</evidence>
<feature type="transmembrane region" description="Helical" evidence="1">
    <location>
        <begin position="7"/>
        <end position="30"/>
    </location>
</feature>
<dbReference type="Proteomes" id="UP000004664">
    <property type="component" value="Unassembled WGS sequence"/>
</dbReference>
<evidence type="ECO:0000256" key="1">
    <source>
        <dbReference type="SAM" id="Phobius"/>
    </source>
</evidence>
<dbReference type="OrthoDB" id="5573817at2"/>